<dbReference type="Proteomes" id="UP000886860">
    <property type="component" value="Unassembled WGS sequence"/>
</dbReference>
<feature type="transmembrane region" description="Helical" evidence="2">
    <location>
        <begin position="35"/>
        <end position="51"/>
    </location>
</feature>
<organism evidence="3 4">
    <name type="scientific">Candidatus Caccovicinus merdipullorum</name>
    <dbReference type="NCBI Taxonomy" id="2840724"/>
    <lineage>
        <taxon>Bacteria</taxon>
        <taxon>Bacillati</taxon>
        <taxon>Bacillota</taxon>
        <taxon>Clostridia</taxon>
        <taxon>Eubacteriales</taxon>
        <taxon>Candidatus Caccovicinus</taxon>
    </lineage>
</organism>
<keyword evidence="2" id="KW-1133">Transmembrane helix</keyword>
<feature type="region of interest" description="Disordered" evidence="1">
    <location>
        <begin position="115"/>
        <end position="141"/>
    </location>
</feature>
<accession>A0A9D1GGQ0</accession>
<protein>
    <submittedName>
        <fullName evidence="3">DUF2304 domain-containing protein</fullName>
    </submittedName>
</protein>
<dbReference type="InterPro" id="IPR019277">
    <property type="entry name" value="DUF2304"/>
</dbReference>
<evidence type="ECO:0000313" key="3">
    <source>
        <dbReference type="EMBL" id="HIT40820.1"/>
    </source>
</evidence>
<evidence type="ECO:0000313" key="4">
    <source>
        <dbReference type="Proteomes" id="UP000886860"/>
    </source>
</evidence>
<feature type="transmembrane region" description="Helical" evidence="2">
    <location>
        <begin position="6"/>
        <end position="23"/>
    </location>
</feature>
<dbReference type="AlphaFoldDB" id="A0A9D1GGQ0"/>
<keyword evidence="2" id="KW-0472">Membrane</keyword>
<name>A0A9D1GGQ0_9FIRM</name>
<reference evidence="3" key="2">
    <citation type="journal article" date="2021" name="PeerJ">
        <title>Extensive microbial diversity within the chicken gut microbiome revealed by metagenomics and culture.</title>
        <authorList>
            <person name="Gilroy R."/>
            <person name="Ravi A."/>
            <person name="Getino M."/>
            <person name="Pursley I."/>
            <person name="Horton D.L."/>
            <person name="Alikhan N.F."/>
            <person name="Baker D."/>
            <person name="Gharbi K."/>
            <person name="Hall N."/>
            <person name="Watson M."/>
            <person name="Adriaenssens E.M."/>
            <person name="Foster-Nyarko E."/>
            <person name="Jarju S."/>
            <person name="Secka A."/>
            <person name="Antonio M."/>
            <person name="Oren A."/>
            <person name="Chaudhuri R.R."/>
            <person name="La Ragione R."/>
            <person name="Hildebrand F."/>
            <person name="Pallen M.J."/>
        </authorList>
    </citation>
    <scope>NUCLEOTIDE SEQUENCE</scope>
    <source>
        <strain evidence="3">CHK123-3438</strain>
    </source>
</reference>
<dbReference type="EMBL" id="DVKS01000033">
    <property type="protein sequence ID" value="HIT40820.1"/>
    <property type="molecule type" value="Genomic_DNA"/>
</dbReference>
<comment type="caution">
    <text evidence="3">The sequence shown here is derived from an EMBL/GenBank/DDBJ whole genome shotgun (WGS) entry which is preliminary data.</text>
</comment>
<sequence>MMTTMLRVMLILVSAGTLAMVLHKIRRARLQIEDSIFWVLVSIMFVIFSLFPPVADFLAHLLGIYATVNFLFLFIIFLLLLRVFSMTIRISQLETKVKELIQTMALSKLEQEETAEKGINSCGVSGTSEPGAEEKRWPDEE</sequence>
<feature type="transmembrane region" description="Helical" evidence="2">
    <location>
        <begin position="57"/>
        <end position="81"/>
    </location>
</feature>
<feature type="compositionally biased region" description="Basic and acidic residues" evidence="1">
    <location>
        <begin position="132"/>
        <end position="141"/>
    </location>
</feature>
<proteinExistence type="predicted"/>
<reference evidence="3" key="1">
    <citation type="submission" date="2020-10" db="EMBL/GenBank/DDBJ databases">
        <authorList>
            <person name="Gilroy R."/>
        </authorList>
    </citation>
    <scope>NUCLEOTIDE SEQUENCE</scope>
    <source>
        <strain evidence="3">CHK123-3438</strain>
    </source>
</reference>
<keyword evidence="2" id="KW-0812">Transmembrane</keyword>
<evidence type="ECO:0000256" key="2">
    <source>
        <dbReference type="SAM" id="Phobius"/>
    </source>
</evidence>
<dbReference type="Pfam" id="PF10066">
    <property type="entry name" value="DUF2304"/>
    <property type="match status" value="1"/>
</dbReference>
<gene>
    <name evidence="3" type="ORF">IAB60_01780</name>
</gene>
<evidence type="ECO:0000256" key="1">
    <source>
        <dbReference type="SAM" id="MobiDB-lite"/>
    </source>
</evidence>